<sequence length="1209" mass="135301">MSTSRSASPSRGEVQSGAPHDDPASSLDLFILTFNAGKEKIDSLVFADHLRDAFSHGPGACPEIIVICLQEMAPLENSFIGGYMINPYFQSWVTAVNGAARSFFTGGSTHESSVHGESENDSLNGDENESPSVYTLMTTRNVGMTGILLFARNPGAIQDLKSTEVGFGAGDMANKGAVGLRMTFFKTDSLGQLRHTVLTFVGTHLAAHEWNLEKRNKNWASIVSGLLFEDPKKLNGGRLIEPTPCEPSGDEEREALLRRKLDDKALHHISIYKPGSHLFVAGDLNYRISKTSPTPKSIFPDLNPASENYYSRFLPLDQLRLERVAGRTLHGLSEGCISFPPTYKLKHKKGTGTKEQRNGTTSSHKVEWDWAPNRWPGWCDRVLYLDIPPWVPQPVGSRIEITPTAYDALPAVRTSDHRAVFLRIAVPVVEPAILGPSDEVYAAGKKDPGNKDPRIKLPCPIDFESWDHRARVKKWEWLIGWSMIISQSKQGIAVFTALFFVGFTVKVRMADMATRSYLQRSRRGRRVELARYAHEREVNMSVIMGLSLRVKGHQAHIDYTGGLDTAGEAIGLSGARPSETLPTRRKVRAGTICWRDAVARAAPVDRQRPGEYRLDGEWAEVHRDRMRVARETKVTDFAPMLERVNKEALANLARELLEQRRRRQQQCPGHNVGPVPLPVIGDPSFGSGHVFYVIRFPSDDGWKAGTGIDGDDGGDGAGREAGGGSGGGSGSRTGRGRKGGDRVQWIVKIPAATSTSSEEGTARGRWNKLCCETLRSEAFLLHLLHQETSIPVPEVIDADCRPDNEVGVPWLLMEYVEGRRLEDVWFTQDEGRRVHGDRGGSLKQRREVILRNVAKAMLELGKYEFDNGGALVFDKRQGELADRTGPLRELDIKAMVLRWFQDEDCSSTPLYCSTGPWEQPRDIYTAFLGDWTPETADEKGVDELLRLLIDQIREPRMQGTSGERVIRGLSDIKRTGPGKQAQTKMKKFVLAHPDLSMRNIVLAKDGTTIKAILGWDGAQAAPRSIGNEALPSWLVRDFNPFVWRWKPDAEYSRTNHVRPECHRFEDSPWELRELRAFYASTVRELKEGSEKRKQEDSQKREGRERNVAKEEVVDNHDHGRDGKYGDFDITKQSLLTLTLDAAIRDPRVRALALRRLLEKCSRSFEEFDFDYFVDTLGKGYELDAFKLKCLANNVKELVDKGFVNGAVVW</sequence>
<evidence type="ECO:0000313" key="4">
    <source>
        <dbReference type="Proteomes" id="UP001148614"/>
    </source>
</evidence>
<dbReference type="SUPFAM" id="SSF56219">
    <property type="entry name" value="DNase I-like"/>
    <property type="match status" value="1"/>
</dbReference>
<evidence type="ECO:0000259" key="2">
    <source>
        <dbReference type="SMART" id="SM00128"/>
    </source>
</evidence>
<dbReference type="Pfam" id="PF22669">
    <property type="entry name" value="Exo_endo_phos2"/>
    <property type="match status" value="1"/>
</dbReference>
<dbReference type="GO" id="GO:0004439">
    <property type="term" value="F:phosphatidylinositol-4,5-bisphosphate 5-phosphatase activity"/>
    <property type="evidence" value="ECO:0007669"/>
    <property type="project" value="TreeGrafter"/>
</dbReference>
<dbReference type="EMBL" id="JANPWZ010001366">
    <property type="protein sequence ID" value="KAJ3566361.1"/>
    <property type="molecule type" value="Genomic_DNA"/>
</dbReference>
<dbReference type="GO" id="GO:0046856">
    <property type="term" value="P:phosphatidylinositol dephosphorylation"/>
    <property type="evidence" value="ECO:0007669"/>
    <property type="project" value="InterPro"/>
</dbReference>
<evidence type="ECO:0000256" key="1">
    <source>
        <dbReference type="SAM" id="MobiDB-lite"/>
    </source>
</evidence>
<dbReference type="Gene3D" id="3.60.10.10">
    <property type="entry name" value="Endonuclease/exonuclease/phosphatase"/>
    <property type="match status" value="1"/>
</dbReference>
<dbReference type="VEuPathDB" id="FungiDB:F4678DRAFT_467966"/>
<reference evidence="3" key="1">
    <citation type="submission" date="2022-07" db="EMBL/GenBank/DDBJ databases">
        <title>Genome Sequence of Xylaria arbuscula.</title>
        <authorList>
            <person name="Buettner E."/>
        </authorList>
    </citation>
    <scope>NUCLEOTIDE SEQUENCE</scope>
    <source>
        <strain evidence="3">VT107</strain>
    </source>
</reference>
<feature type="region of interest" description="Disordered" evidence="1">
    <location>
        <begin position="1"/>
        <end position="21"/>
    </location>
</feature>
<dbReference type="PANTHER" id="PTHR11200">
    <property type="entry name" value="INOSITOL 5-PHOSPHATASE"/>
    <property type="match status" value="1"/>
</dbReference>
<evidence type="ECO:0000313" key="3">
    <source>
        <dbReference type="EMBL" id="KAJ3566361.1"/>
    </source>
</evidence>
<dbReference type="SMART" id="SM00128">
    <property type="entry name" value="IPPc"/>
    <property type="match status" value="1"/>
</dbReference>
<proteinExistence type="predicted"/>
<name>A0A9W8TJG3_9PEZI</name>
<dbReference type="InterPro" id="IPR046985">
    <property type="entry name" value="IP5"/>
</dbReference>
<keyword evidence="4" id="KW-1185">Reference proteome</keyword>
<feature type="region of interest" description="Disordered" evidence="1">
    <location>
        <begin position="107"/>
        <end position="130"/>
    </location>
</feature>
<gene>
    <name evidence="3" type="ORF">NPX13_g7159</name>
</gene>
<accession>A0A9W8TJG3</accession>
<feature type="region of interest" description="Disordered" evidence="1">
    <location>
        <begin position="703"/>
        <end position="740"/>
    </location>
</feature>
<feature type="compositionally biased region" description="Gly residues" evidence="1">
    <location>
        <begin position="715"/>
        <end position="733"/>
    </location>
</feature>
<dbReference type="AlphaFoldDB" id="A0A9W8TJG3"/>
<dbReference type="InterPro" id="IPR036691">
    <property type="entry name" value="Endo/exonu/phosph_ase_sf"/>
</dbReference>
<dbReference type="InterPro" id="IPR000300">
    <property type="entry name" value="IPPc"/>
</dbReference>
<protein>
    <recommendedName>
        <fullName evidence="2">Inositol polyphosphate-related phosphatase domain-containing protein</fullName>
    </recommendedName>
</protein>
<dbReference type="InterPro" id="IPR011009">
    <property type="entry name" value="Kinase-like_dom_sf"/>
</dbReference>
<organism evidence="3 4">
    <name type="scientific">Xylaria arbuscula</name>
    <dbReference type="NCBI Taxonomy" id="114810"/>
    <lineage>
        <taxon>Eukaryota</taxon>
        <taxon>Fungi</taxon>
        <taxon>Dikarya</taxon>
        <taxon>Ascomycota</taxon>
        <taxon>Pezizomycotina</taxon>
        <taxon>Sordariomycetes</taxon>
        <taxon>Xylariomycetidae</taxon>
        <taxon>Xylariales</taxon>
        <taxon>Xylariaceae</taxon>
        <taxon>Xylaria</taxon>
    </lineage>
</organism>
<comment type="caution">
    <text evidence="3">The sequence shown here is derived from an EMBL/GenBank/DDBJ whole genome shotgun (WGS) entry which is preliminary data.</text>
</comment>
<dbReference type="Proteomes" id="UP001148614">
    <property type="component" value="Unassembled WGS sequence"/>
</dbReference>
<dbReference type="PANTHER" id="PTHR11200:SF286">
    <property type="entry name" value="5-PHOSPHATASE, PUTATIVE (AFU_ORTHOLOGUE AFUA_5G07600)-RELATED"/>
    <property type="match status" value="1"/>
</dbReference>
<feature type="domain" description="Inositol polyphosphate-related phosphatase" evidence="2">
    <location>
        <begin position="25"/>
        <end position="430"/>
    </location>
</feature>
<dbReference type="SUPFAM" id="SSF56112">
    <property type="entry name" value="Protein kinase-like (PK-like)"/>
    <property type="match status" value="1"/>
</dbReference>
<feature type="region of interest" description="Disordered" evidence="1">
    <location>
        <begin position="1088"/>
        <end position="1119"/>
    </location>
</feature>